<accession>A0AAU9UE04</accession>
<gene>
    <name evidence="3" type="ORF">EEDITHA_LOCUS12569</name>
</gene>
<feature type="chain" id="PRO_5043706694" evidence="2">
    <location>
        <begin position="20"/>
        <end position="402"/>
    </location>
</feature>
<evidence type="ECO:0000313" key="4">
    <source>
        <dbReference type="Proteomes" id="UP001153954"/>
    </source>
</evidence>
<feature type="signal peptide" evidence="2">
    <location>
        <begin position="1"/>
        <end position="19"/>
    </location>
</feature>
<sequence length="402" mass="46717">MSRHILAIAIIATIFGISATKNTYLDLEKLLNEIQSQDTSGRDLKYVQMLNTPRHHNHRYKMHHEPSRPNLMNIQTMNLFMKPKKHNIGDFLRMDSDRCDLTGRCGCTGTRCGDNRDRADDVSDEVSEIINEINKQIARDDLRSSESNDVADKEDINDLRCDGDRCGYDRYSDSYEDKQDSNRDDRIDIVVLDTQNLEDREKTELQDIANYLHVDEKKGSQKPNILDQKGSSVVDSNAPTPDEFVSHYEIVRNDVIKQILNYIQNNVPIPLKHLHEMQKQLLKSLKMNYKLGRVSEEDLKSQIVEIVFGKKSGTRIYPHLENNDNIYVPRWHYNSLLQYKKDLRKSKSKSVLPLTSQQRQRLLKKKIKSMPKSSWRRSLNDNVKQYGVPFELDIHGLGQFNS</sequence>
<evidence type="ECO:0000313" key="3">
    <source>
        <dbReference type="EMBL" id="CAH2097333.1"/>
    </source>
</evidence>
<dbReference type="AlphaFoldDB" id="A0AAU9UE04"/>
<dbReference type="Proteomes" id="UP001153954">
    <property type="component" value="Unassembled WGS sequence"/>
</dbReference>
<keyword evidence="2" id="KW-0732">Signal</keyword>
<dbReference type="EMBL" id="CAKOGL010000018">
    <property type="protein sequence ID" value="CAH2097333.1"/>
    <property type="molecule type" value="Genomic_DNA"/>
</dbReference>
<proteinExistence type="predicted"/>
<protein>
    <submittedName>
        <fullName evidence="3">Uncharacterized protein</fullName>
    </submittedName>
</protein>
<name>A0AAU9UE04_EUPED</name>
<reference evidence="3" key="1">
    <citation type="submission" date="2022-03" db="EMBL/GenBank/DDBJ databases">
        <authorList>
            <person name="Tunstrom K."/>
        </authorList>
    </citation>
    <scope>NUCLEOTIDE SEQUENCE</scope>
</reference>
<evidence type="ECO:0000256" key="1">
    <source>
        <dbReference type="SAM" id="MobiDB-lite"/>
    </source>
</evidence>
<keyword evidence="4" id="KW-1185">Reference proteome</keyword>
<feature type="region of interest" description="Disordered" evidence="1">
    <location>
        <begin position="219"/>
        <end position="238"/>
    </location>
</feature>
<organism evidence="3 4">
    <name type="scientific">Euphydryas editha</name>
    <name type="common">Edith's checkerspot</name>
    <dbReference type="NCBI Taxonomy" id="104508"/>
    <lineage>
        <taxon>Eukaryota</taxon>
        <taxon>Metazoa</taxon>
        <taxon>Ecdysozoa</taxon>
        <taxon>Arthropoda</taxon>
        <taxon>Hexapoda</taxon>
        <taxon>Insecta</taxon>
        <taxon>Pterygota</taxon>
        <taxon>Neoptera</taxon>
        <taxon>Endopterygota</taxon>
        <taxon>Lepidoptera</taxon>
        <taxon>Glossata</taxon>
        <taxon>Ditrysia</taxon>
        <taxon>Papilionoidea</taxon>
        <taxon>Nymphalidae</taxon>
        <taxon>Nymphalinae</taxon>
        <taxon>Euphydryas</taxon>
    </lineage>
</organism>
<feature type="compositionally biased region" description="Polar residues" evidence="1">
    <location>
        <begin position="229"/>
        <end position="238"/>
    </location>
</feature>
<evidence type="ECO:0000256" key="2">
    <source>
        <dbReference type="SAM" id="SignalP"/>
    </source>
</evidence>
<comment type="caution">
    <text evidence="3">The sequence shown here is derived from an EMBL/GenBank/DDBJ whole genome shotgun (WGS) entry which is preliminary data.</text>
</comment>